<comment type="caution">
    <text evidence="1">The sequence shown here is derived from an EMBL/GenBank/DDBJ whole genome shotgun (WGS) entry which is preliminary data.</text>
</comment>
<evidence type="ECO:0000313" key="1">
    <source>
        <dbReference type="EMBL" id="OMD53687.1"/>
    </source>
</evidence>
<sequence length="129" mass="14197">MNKYGTAAVNATQILNNRAVQTPLDAWNQTTIELFGANTPAQRKGCPKNAFLGLCEEGLVRGISKGNYTYKSDSLNKTYAVEAVRLLRGNPELANDRNSLWKEVMQGVKKSHNSQMDVVLALWASGQII</sequence>
<reference evidence="1 2" key="1">
    <citation type="submission" date="2016-10" db="EMBL/GenBank/DDBJ databases">
        <title>Paenibacillus species isolates.</title>
        <authorList>
            <person name="Beno S.M."/>
        </authorList>
    </citation>
    <scope>NUCLEOTIDE SEQUENCE [LARGE SCALE GENOMIC DNA]</scope>
    <source>
        <strain evidence="1 2">FSL H7-0744</strain>
    </source>
</reference>
<evidence type="ECO:0008006" key="3">
    <source>
        <dbReference type="Google" id="ProtNLM"/>
    </source>
</evidence>
<protein>
    <recommendedName>
        <fullName evidence="3">SLH domain-containing protein</fullName>
    </recommendedName>
</protein>
<dbReference type="EMBL" id="MPTB01000001">
    <property type="protein sequence ID" value="OMD53687.1"/>
    <property type="molecule type" value="Genomic_DNA"/>
</dbReference>
<dbReference type="Pfam" id="PF22399">
    <property type="entry name" value="DUF6979"/>
    <property type="match status" value="1"/>
</dbReference>
<accession>A0ABX3HU74</accession>
<name>A0ABX3HU74_PAEBO</name>
<gene>
    <name evidence="1" type="ORF">BSK56_00640</name>
</gene>
<dbReference type="Proteomes" id="UP000187412">
    <property type="component" value="Unassembled WGS sequence"/>
</dbReference>
<organism evidence="1 2">
    <name type="scientific">Paenibacillus borealis</name>
    <dbReference type="NCBI Taxonomy" id="160799"/>
    <lineage>
        <taxon>Bacteria</taxon>
        <taxon>Bacillati</taxon>
        <taxon>Bacillota</taxon>
        <taxon>Bacilli</taxon>
        <taxon>Bacillales</taxon>
        <taxon>Paenibacillaceae</taxon>
        <taxon>Paenibacillus</taxon>
    </lineage>
</organism>
<evidence type="ECO:0000313" key="2">
    <source>
        <dbReference type="Proteomes" id="UP000187412"/>
    </source>
</evidence>
<keyword evidence="2" id="KW-1185">Reference proteome</keyword>
<dbReference type="RefSeq" id="WP_076108894.1">
    <property type="nucleotide sequence ID" value="NZ_MPTB01000001.1"/>
</dbReference>
<dbReference type="InterPro" id="IPR053917">
    <property type="entry name" value="DUF6979"/>
</dbReference>
<proteinExistence type="predicted"/>